<geneLocation type="plasmid" evidence="2">
    <name>pAWOD_2</name>
</geneLocation>
<dbReference type="SUPFAM" id="SSF159894">
    <property type="entry name" value="YgaC/TfoX-N like"/>
    <property type="match status" value="1"/>
</dbReference>
<dbReference type="AlphaFoldDB" id="A0A5Q4ZYM8"/>
<dbReference type="Pfam" id="PF04994">
    <property type="entry name" value="TfoX_C"/>
    <property type="match status" value="1"/>
</dbReference>
<name>A0A5Q4ZYM8_9GAMM</name>
<gene>
    <name evidence="2" type="primary">tfoX</name>
    <name evidence="2" type="ORF">AW0309160_04470</name>
</gene>
<sequence>MENLLELSKMDVKPSDIKAFVYELAEMLEWDMNDVLYRQLFGGGLFTYKDVMFLKVHEGSFYFRVPEKMLQYWISLGSQLIPKVNNAKGGNKRQSLAAEEITSLHVAIENPVSNPCKRPTYFSTNNFWYSIPISVKEKNKVAQILQGSYLLCVKEDNNISKANDLRKLPNITAALKRILIKAGVNNIPELEQMGAVKAFRAIRKINSNASYAMLFSLHAALNYKHFSLLTNSERETLVQQYEGKIQTRKSIHNVMGCKSWAMA</sequence>
<protein>
    <submittedName>
        <fullName evidence="2">DNA transformation protein TfoX</fullName>
    </submittedName>
</protein>
<dbReference type="Gene3D" id="1.10.150.20">
    <property type="entry name" value="5' to 3' exonuclease, C-terminal subdomain"/>
    <property type="match status" value="1"/>
</dbReference>
<reference evidence="2" key="1">
    <citation type="submission" date="2019-09" db="EMBL/GenBank/DDBJ databases">
        <authorList>
            <person name="Hjerde E."/>
        </authorList>
    </citation>
    <scope>NUCLEOTIDE SEQUENCE [LARGE SCALE GENOMIC DNA]</scope>
    <source>
        <strain evidence="2">06/09/160</strain>
        <plasmid evidence="2">pAWOD_2</plasmid>
    </source>
</reference>
<dbReference type="Gene3D" id="3.30.1460.30">
    <property type="entry name" value="YgaC/TfoX-N like chaperone"/>
    <property type="match status" value="1"/>
</dbReference>
<dbReference type="PANTHER" id="PTHR36121">
    <property type="entry name" value="PROTEIN SXY"/>
    <property type="match status" value="1"/>
</dbReference>
<accession>A0A5Q4ZYM8</accession>
<dbReference type="RefSeq" id="WP_192957864.1">
    <property type="nucleotide sequence ID" value="NZ_LR721753.1"/>
</dbReference>
<dbReference type="InterPro" id="IPR047525">
    <property type="entry name" value="TfoX-like"/>
</dbReference>
<evidence type="ECO:0000259" key="1">
    <source>
        <dbReference type="Pfam" id="PF04994"/>
    </source>
</evidence>
<organism evidence="2">
    <name type="scientific">Aliivibrio wodanis</name>
    <dbReference type="NCBI Taxonomy" id="80852"/>
    <lineage>
        <taxon>Bacteria</taxon>
        <taxon>Pseudomonadati</taxon>
        <taxon>Pseudomonadota</taxon>
        <taxon>Gammaproteobacteria</taxon>
        <taxon>Vibrionales</taxon>
        <taxon>Vibrionaceae</taxon>
        <taxon>Aliivibrio</taxon>
    </lineage>
</organism>
<dbReference type="EMBL" id="LR721753">
    <property type="protein sequence ID" value="VVV06976.1"/>
    <property type="molecule type" value="Genomic_DNA"/>
</dbReference>
<proteinExistence type="predicted"/>
<feature type="domain" description="TfoX C-terminal" evidence="1">
    <location>
        <begin position="162"/>
        <end position="240"/>
    </location>
</feature>
<evidence type="ECO:0000313" key="2">
    <source>
        <dbReference type="EMBL" id="VVV06976.1"/>
    </source>
</evidence>
<dbReference type="InterPro" id="IPR007077">
    <property type="entry name" value="TfoX_C"/>
</dbReference>
<keyword evidence="2" id="KW-0614">Plasmid</keyword>
<dbReference type="PANTHER" id="PTHR36121:SF1">
    <property type="entry name" value="PROTEIN SXY"/>
    <property type="match status" value="1"/>
</dbReference>